<proteinExistence type="predicted"/>
<dbReference type="EC" id="3.1.21.4" evidence="1"/>
<dbReference type="RefSeq" id="WP_011746288.1">
    <property type="nucleotide sequence ID" value="NC_008639.1"/>
</dbReference>
<evidence type="ECO:0000313" key="2">
    <source>
        <dbReference type="Proteomes" id="UP000008701"/>
    </source>
</evidence>
<dbReference type="EMBL" id="CP000492">
    <property type="protein sequence ID" value="ABL66511.1"/>
    <property type="molecule type" value="Genomic_DNA"/>
</dbReference>
<dbReference type="Pfam" id="PF17411">
    <property type="entry name" value="SmaI"/>
    <property type="match status" value="1"/>
</dbReference>
<name>A1BJD4_CHLPD</name>
<dbReference type="OrthoDB" id="9800901at2"/>
<dbReference type="STRING" id="290317.Cpha266_2523"/>
<gene>
    <name evidence="1" type="ordered locus">Cpha266_2523</name>
</gene>
<protein>
    <submittedName>
        <fullName evidence="1">Type II site-specific deoxyribonuclease</fullName>
        <ecNumber evidence="1">3.1.21.4</ecNumber>
    </submittedName>
</protein>
<keyword evidence="2" id="KW-1185">Reference proteome</keyword>
<organism evidence="1 2">
    <name type="scientific">Chlorobium phaeobacteroides (strain DSM 266 / SMG 266 / 2430)</name>
    <dbReference type="NCBI Taxonomy" id="290317"/>
    <lineage>
        <taxon>Bacteria</taxon>
        <taxon>Pseudomonadati</taxon>
        <taxon>Chlorobiota</taxon>
        <taxon>Chlorobiia</taxon>
        <taxon>Chlorobiales</taxon>
        <taxon>Chlorobiaceae</taxon>
        <taxon>Chlorobium/Pelodictyon group</taxon>
        <taxon>Chlorobium</taxon>
    </lineage>
</organism>
<dbReference type="Proteomes" id="UP000008701">
    <property type="component" value="Chromosome"/>
</dbReference>
<dbReference type="HOGENOM" id="CLU_1092801_0_0_10"/>
<dbReference type="REBASE" id="14106">
    <property type="entry name" value="Cph266ORF2524P"/>
</dbReference>
<keyword evidence="1" id="KW-0378">Hydrolase</keyword>
<accession>A1BJD4</accession>
<dbReference type="eggNOG" id="ENOG50346EF">
    <property type="taxonomic scope" value="Bacteria"/>
</dbReference>
<reference evidence="1 2" key="1">
    <citation type="submission" date="2006-12" db="EMBL/GenBank/DDBJ databases">
        <title>Complete sequence of Chlorobium phaeobacteroides DSM 266.</title>
        <authorList>
            <consortium name="US DOE Joint Genome Institute"/>
            <person name="Copeland A."/>
            <person name="Lucas S."/>
            <person name="Lapidus A."/>
            <person name="Barry K."/>
            <person name="Detter J.C."/>
            <person name="Glavina del Rio T."/>
            <person name="Hammon N."/>
            <person name="Israni S."/>
            <person name="Pitluck S."/>
            <person name="Goltsman E."/>
            <person name="Schmutz J."/>
            <person name="Larimer F."/>
            <person name="Land M."/>
            <person name="Hauser L."/>
            <person name="Mikhailova N."/>
            <person name="Li T."/>
            <person name="Overmann J."/>
            <person name="Bryant D.A."/>
            <person name="Richardson P."/>
        </authorList>
    </citation>
    <scope>NUCLEOTIDE SEQUENCE [LARGE SCALE GENOMIC DNA]</scope>
    <source>
        <strain evidence="1 2">DSM 266</strain>
    </source>
</reference>
<sequence length="254" mass="29552">MSEIDRNRIELLVASIRELTPGQFSWLERTVQIFQCEHHYSILHSDLLDEETLENFGDALRIHHSFSVEPFSKDKFEYVLERVVNMSSERAKLAPKGNRGHDITIDNTRVSLKTQADKGIREDKIWISKFMELGKGHWGDKPADLVSLLNLFLTHLDNYERIFILRALRKAPDWIYELVEIPMQLLLLAGSGKLDMKSESKQFPKPGYCFVNEGDTELYRLYFDGGSERKLQLKNLLKSRCIVHARWEFTIPAV</sequence>
<dbReference type="AlphaFoldDB" id="A1BJD4"/>
<dbReference type="KEGG" id="cph:Cpha266_2523"/>
<dbReference type="InterPro" id="IPR049519">
    <property type="entry name" value="SmaI"/>
</dbReference>
<evidence type="ECO:0000313" key="1">
    <source>
        <dbReference type="EMBL" id="ABL66511.1"/>
    </source>
</evidence>
<dbReference type="GO" id="GO:0009036">
    <property type="term" value="F:type II site-specific deoxyribonuclease activity"/>
    <property type="evidence" value="ECO:0007669"/>
    <property type="project" value="UniProtKB-EC"/>
</dbReference>